<evidence type="ECO:0000259" key="2">
    <source>
        <dbReference type="Pfam" id="PF01266"/>
    </source>
</evidence>
<dbReference type="GO" id="GO:0005737">
    <property type="term" value="C:cytoplasm"/>
    <property type="evidence" value="ECO:0007669"/>
    <property type="project" value="TreeGrafter"/>
</dbReference>
<dbReference type="Pfam" id="PF01266">
    <property type="entry name" value="DAO"/>
    <property type="match status" value="1"/>
</dbReference>
<dbReference type="SUPFAM" id="SSF51905">
    <property type="entry name" value="FAD/NAD(P)-binding domain"/>
    <property type="match status" value="1"/>
</dbReference>
<reference evidence="3 4" key="1">
    <citation type="submission" date="2019-03" db="EMBL/GenBank/DDBJ databases">
        <title>Sequencing the genomes of 1000 actinobacteria strains.</title>
        <authorList>
            <person name="Klenk H.-P."/>
        </authorList>
    </citation>
    <scope>NUCLEOTIDE SEQUENCE [LARGE SCALE GENOMIC DNA]</scope>
    <source>
        <strain evidence="3 4">DSM 18936</strain>
    </source>
</reference>
<accession>A0A4R7HY34</accession>
<comment type="caution">
    <text evidence="3">The sequence shown here is derived from an EMBL/GenBank/DDBJ whole genome shotgun (WGS) entry which is preliminary data.</text>
</comment>
<name>A0A4R7HY34_9ACTN</name>
<dbReference type="EMBL" id="SOAU01000001">
    <property type="protein sequence ID" value="TDT16112.1"/>
    <property type="molecule type" value="Genomic_DNA"/>
</dbReference>
<keyword evidence="1" id="KW-0560">Oxidoreductase</keyword>
<evidence type="ECO:0000256" key="1">
    <source>
        <dbReference type="ARBA" id="ARBA00023002"/>
    </source>
</evidence>
<dbReference type="RefSeq" id="WP_208294008.1">
    <property type="nucleotide sequence ID" value="NZ_SOAU01000001.1"/>
</dbReference>
<dbReference type="Gene3D" id="3.30.9.10">
    <property type="entry name" value="D-Amino Acid Oxidase, subunit A, domain 2"/>
    <property type="match status" value="1"/>
</dbReference>
<dbReference type="AlphaFoldDB" id="A0A4R7HY34"/>
<gene>
    <name evidence="3" type="ORF">BDK89_1694</name>
</gene>
<dbReference type="InterPro" id="IPR006076">
    <property type="entry name" value="FAD-dep_OxRdtase"/>
</dbReference>
<protein>
    <submittedName>
        <fullName evidence="3">Glycine/D-amino acid oxidase-like deaminating enzyme</fullName>
    </submittedName>
</protein>
<keyword evidence="4" id="KW-1185">Reference proteome</keyword>
<dbReference type="GO" id="GO:0016491">
    <property type="term" value="F:oxidoreductase activity"/>
    <property type="evidence" value="ECO:0007669"/>
    <property type="project" value="UniProtKB-KW"/>
</dbReference>
<dbReference type="PANTHER" id="PTHR13847:SF287">
    <property type="entry name" value="FAD-DEPENDENT OXIDOREDUCTASE DOMAIN-CONTAINING PROTEIN 1"/>
    <property type="match status" value="1"/>
</dbReference>
<evidence type="ECO:0000313" key="4">
    <source>
        <dbReference type="Proteomes" id="UP000294558"/>
    </source>
</evidence>
<dbReference type="Proteomes" id="UP000294558">
    <property type="component" value="Unassembled WGS sequence"/>
</dbReference>
<evidence type="ECO:0000313" key="3">
    <source>
        <dbReference type="EMBL" id="TDT16112.1"/>
    </source>
</evidence>
<dbReference type="PANTHER" id="PTHR13847">
    <property type="entry name" value="SARCOSINE DEHYDROGENASE-RELATED"/>
    <property type="match status" value="1"/>
</dbReference>
<feature type="domain" description="FAD dependent oxidoreductase" evidence="2">
    <location>
        <begin position="7"/>
        <end position="384"/>
    </location>
</feature>
<dbReference type="InterPro" id="IPR036188">
    <property type="entry name" value="FAD/NAD-bd_sf"/>
</dbReference>
<organism evidence="3 4">
    <name type="scientific">Ilumatobacter fluminis</name>
    <dbReference type="NCBI Taxonomy" id="467091"/>
    <lineage>
        <taxon>Bacteria</taxon>
        <taxon>Bacillati</taxon>
        <taxon>Actinomycetota</taxon>
        <taxon>Acidimicrobiia</taxon>
        <taxon>Acidimicrobiales</taxon>
        <taxon>Ilumatobacteraceae</taxon>
        <taxon>Ilumatobacter</taxon>
    </lineage>
</organism>
<dbReference type="Gene3D" id="3.50.50.60">
    <property type="entry name" value="FAD/NAD(P)-binding domain"/>
    <property type="match status" value="1"/>
</dbReference>
<proteinExistence type="predicted"/>
<sequence length="433" mass="46253">MTTRSADAVVIGAGVIGSSVALELARSGRDVVVVDRGPAAGAGSTSASAAIIRFSYSTPDAILAAWEAATMWRHWADHLGGIDPDGMATFVECPNLTFRTTGYDPDEMLARWREYGIDHEELDADALAQRYPALDPGRFYPPKPIDDPAFAGDPDGRLTAILCHGCGFVDDPMLAARNLAWAAKQHGATFRFGAEVVSIDRDDAVRGVTLADGSSVEAPVVVNVGGPHSAHLNRLAGVTADMTIGHRPLRQEVFVVAAPDGTGLHDGGAFVADVDLGQYFRPQPGGSMMIGSTEPECDELVWVDDPDENSPYPTVDVWETAMLRFARRVPGFRVPNAPTGLASLYDVADDWVPIYDRSSLPGFYMACATSGNQFKNAPIAGRFMRTIIDAVSDGHDHDLEPVQFVGPRTGRAIDLGAFSRKRARAATTNSVLG</sequence>